<gene>
    <name evidence="3" type="ORF">NX784_23875</name>
</gene>
<evidence type="ECO:0000313" key="3">
    <source>
        <dbReference type="EMBL" id="MCS0584628.1"/>
    </source>
</evidence>
<keyword evidence="1" id="KW-1133">Transmembrane helix</keyword>
<proteinExistence type="predicted"/>
<dbReference type="EMBL" id="JANUGW010000023">
    <property type="protein sequence ID" value="MCS0584628.1"/>
    <property type="molecule type" value="Genomic_DNA"/>
</dbReference>
<accession>A0ABT1ZXH3</accession>
<protein>
    <submittedName>
        <fullName evidence="3">AsmA family protein</fullName>
    </submittedName>
</protein>
<dbReference type="InterPro" id="IPR007844">
    <property type="entry name" value="AsmA"/>
</dbReference>
<dbReference type="RefSeq" id="WP_258819177.1">
    <property type="nucleotide sequence ID" value="NZ_JANUGW010000023.1"/>
</dbReference>
<keyword evidence="1" id="KW-0812">Transmembrane</keyword>
<comment type="caution">
    <text evidence="3">The sequence shown here is derived from an EMBL/GenBank/DDBJ whole genome shotgun (WGS) entry which is preliminary data.</text>
</comment>
<dbReference type="PANTHER" id="PTHR30441">
    <property type="entry name" value="DUF748 DOMAIN-CONTAINING PROTEIN"/>
    <property type="match status" value="1"/>
</dbReference>
<name>A0ABT1ZXH3_9BURK</name>
<evidence type="ECO:0000313" key="4">
    <source>
        <dbReference type="Proteomes" id="UP001204151"/>
    </source>
</evidence>
<reference evidence="3 4" key="1">
    <citation type="submission" date="2022-08" db="EMBL/GenBank/DDBJ databases">
        <title>Reclassification of Massilia species as members of the genera Telluria, Duganella, Pseudoduganella, Mokoshia gen. nov. and Zemynaea gen. nov. using orthogonal and non-orthogonal genome-based approaches.</title>
        <authorList>
            <person name="Bowman J.P."/>
        </authorList>
    </citation>
    <scope>NUCLEOTIDE SEQUENCE [LARGE SCALE GENOMIC DNA]</scope>
    <source>
        <strain evidence="3 4">JCM 31316</strain>
    </source>
</reference>
<keyword evidence="1" id="KW-0472">Membrane</keyword>
<feature type="domain" description="AsmA" evidence="2">
    <location>
        <begin position="20"/>
        <end position="194"/>
    </location>
</feature>
<keyword evidence="4" id="KW-1185">Reference proteome</keyword>
<sequence>MTTQPAQQPRQGAHLSRPAKITLGIVGVLVAIPVIAIIILLTFDWNRVKPWLDEKVSDAIERPFVIRGDLAVHWEQPSKSIPKGQRTWRDYIPWPHLYANDVHVGNPAGLPQRDMASVRQFSFSLDPFALLTHTIHVPVLRFDGPQAELLRTDATHYNWVYKPEQKKSNWTLDLERVVLNKGTIHVIDAVTKADVTADIDTIANDPTYGIAFQLRGEYNGAPVGGGGKAGKVLSLRNQDEPFPIQADVHSANTRVAIEGTVTRPAHLAGMDLKLTLAAPSMARLYPFTGVLLPETPAFSTDGHLTGTLDKDKTRWVYDKFKGKVGQSDIAGHLEFVTGKPRNKLTGTIVSHQLRFADLGPLIGADSNASKRARGVDAVQPEGKALPVEKFHTERWKALDADVRFTADRIVKDKDLPLSKLQSHVVMNDGVLTLQPLDFAMAGGNVNSNIKLDGSNPNNPIKATADVKARDIHIKELFPQIEKMQATVGSIYGEAKLTATGDSVGAMLADANGEVKGLVSQGVVSKLLLEEAGLNVGNVIITKLFGDKEVKLNCLAADLGVKDGVARTRTFVLDTDDAIVDINGWVNMSTEQLDLRIKPETKALRIFTLRTPFFVRGTFKHPDLSLDKKVLVMKGGAAAALAIVAAPAAALLPLINTGPGKDSPCGALLAQAGAKPVAPPPGKSAKR</sequence>
<dbReference type="PANTHER" id="PTHR30441:SF9">
    <property type="entry name" value="ASMA FAMILY PROTEIN YHJG"/>
    <property type="match status" value="1"/>
</dbReference>
<feature type="domain" description="AsmA" evidence="2">
    <location>
        <begin position="208"/>
        <end position="569"/>
    </location>
</feature>
<evidence type="ECO:0000256" key="1">
    <source>
        <dbReference type="SAM" id="Phobius"/>
    </source>
</evidence>
<dbReference type="Pfam" id="PF05170">
    <property type="entry name" value="AsmA"/>
    <property type="match status" value="2"/>
</dbReference>
<feature type="transmembrane region" description="Helical" evidence="1">
    <location>
        <begin position="21"/>
        <end position="43"/>
    </location>
</feature>
<evidence type="ECO:0000259" key="2">
    <source>
        <dbReference type="Pfam" id="PF05170"/>
    </source>
</evidence>
<organism evidence="3 4">
    <name type="scientific">Massilia pinisoli</name>
    <dbReference type="NCBI Taxonomy" id="1772194"/>
    <lineage>
        <taxon>Bacteria</taxon>
        <taxon>Pseudomonadati</taxon>
        <taxon>Pseudomonadota</taxon>
        <taxon>Betaproteobacteria</taxon>
        <taxon>Burkholderiales</taxon>
        <taxon>Oxalobacteraceae</taxon>
        <taxon>Telluria group</taxon>
        <taxon>Massilia</taxon>
    </lineage>
</organism>
<dbReference type="Proteomes" id="UP001204151">
    <property type="component" value="Unassembled WGS sequence"/>
</dbReference>
<dbReference type="InterPro" id="IPR052894">
    <property type="entry name" value="AsmA-related"/>
</dbReference>